<sequence length="115" mass="13584">MKVKWYYGTVVIGDPMSMMRKKKAYPPSPAEITATLTTLRENVKYGMGVANRLYDDDLRVLVRYIEFLEEQLGAVTEEYQGIPTEYFNMVRKENLEWRPLGPTRLYEEIRHTPFK</sequence>
<dbReference type="KEGG" id="vg:77934248"/>
<evidence type="ECO:0000313" key="1">
    <source>
        <dbReference type="EMBL" id="QXV74767.1"/>
    </source>
</evidence>
<dbReference type="Proteomes" id="UP000828722">
    <property type="component" value="Segment"/>
</dbReference>
<organism evidence="1 2">
    <name type="scientific">Rhizobium phage RHEph22</name>
    <dbReference type="NCBI Taxonomy" id="2836135"/>
    <lineage>
        <taxon>Viruses</taxon>
        <taxon>Duplodnaviria</taxon>
        <taxon>Heunggongvirae</taxon>
        <taxon>Uroviricota</taxon>
        <taxon>Caudoviricetes</taxon>
        <taxon>Schitoviridae</taxon>
        <taxon>Demetervirinae</taxon>
        <taxon>Acanvirus</taxon>
        <taxon>Acanvirus Rheph22</taxon>
    </lineage>
</organism>
<proteinExistence type="predicted"/>
<dbReference type="RefSeq" id="YP_010658305.1">
    <property type="nucleotide sequence ID" value="NC_070855.1"/>
</dbReference>
<reference evidence="1 2" key="1">
    <citation type="submission" date="2021-04" db="EMBL/GenBank/DDBJ databases">
        <title>The Hidden Diversity of Double-Stranded DNA Phages in the Symbiotic Bacterium Rhizobium.</title>
        <authorList>
            <person name="Santamaria R.I."/>
            <person name="Bustos P."/>
            <person name="Cauwenberghe J.V."/>
            <person name="Gonzalez V."/>
        </authorList>
    </citation>
    <scope>NUCLEOTIDE SEQUENCE [LARGE SCALE GENOMIC DNA]</scope>
</reference>
<dbReference type="EMBL" id="MW980071">
    <property type="protein sequence ID" value="QXV74767.1"/>
    <property type="molecule type" value="Genomic_DNA"/>
</dbReference>
<protein>
    <submittedName>
        <fullName evidence="1">Uncharacterized protein</fullName>
    </submittedName>
</protein>
<keyword evidence="2" id="KW-1185">Reference proteome</keyword>
<evidence type="ECO:0000313" key="2">
    <source>
        <dbReference type="Proteomes" id="UP000828722"/>
    </source>
</evidence>
<accession>A0AAE8AX61</accession>
<name>A0AAE8AX61_9CAUD</name>
<dbReference type="GeneID" id="77934248"/>